<dbReference type="Proteomes" id="UP000887572">
    <property type="component" value="Unplaced"/>
</dbReference>
<dbReference type="InterPro" id="IPR015019">
    <property type="entry name" value="LAMTOR3"/>
</dbReference>
<dbReference type="SUPFAM" id="SSF103196">
    <property type="entry name" value="Roadblock/LC7 domain"/>
    <property type="match status" value="1"/>
</dbReference>
<dbReference type="AlphaFoldDB" id="A0A914HWN7"/>
<dbReference type="InterPro" id="IPR040014">
    <property type="entry name" value="CIR1"/>
</dbReference>
<feature type="compositionally biased region" description="Acidic residues" evidence="1">
    <location>
        <begin position="231"/>
        <end position="240"/>
    </location>
</feature>
<feature type="domain" description="CBF1-interacting co-repressor CIR N-terminal" evidence="2">
    <location>
        <begin position="13"/>
        <end position="49"/>
    </location>
</feature>
<sequence>MGKGFQNFMSKKDFHPSAWWNLKRKWEAEQKNDLERKRQDELRVQYEKEQEILNNKALLGDEKARIGLSFMYDAPAGINKKKEEGPEPKFEWQRKYNAPREEWAKGNELIQDQPFGIQVRNVRCVKCRTWGHLNTDRECPLYGMSGNAEDHGYANNPSDIIRDLKAEKKTKTLLDVTPSHSLVGKELTVELKEIRSQCVKLPKEEVKPKIEEEKSLGAKKKRGRHYSSPSEAEEEGEDEEEKKPEPLDQEQLFMNMREEHNLKFKTGILVGLRADEHIKKLTSVVEQHEQKTFESFLKGLSEKKRLKIMGKIMKADLNGDSDAKRDKKARKKDKKKKHKKDKRHKHRRSSIINVKMTLRIIESLENLIKLTPDVQSILILDGDGVPVVSAGEEIRNRSQYSISYNTLIEQAKKLGMGEQKFWSFRYEMNQVVLLKKGVFAVFIMASASANMGILCSMSAQFEPILEECKMIVNEVTNGQTVGQTKSKINKTIFTFCLNISK</sequence>
<reference evidence="4" key="1">
    <citation type="submission" date="2022-11" db="UniProtKB">
        <authorList>
            <consortium name="WormBaseParasite"/>
        </authorList>
    </citation>
    <scope>IDENTIFICATION</scope>
</reference>
<dbReference type="SMART" id="SM01083">
    <property type="entry name" value="Cir_N"/>
    <property type="match status" value="1"/>
</dbReference>
<dbReference type="PANTHER" id="PTHR13151">
    <property type="entry name" value="CBF1 INTERACTING COREPRESSOR CIR"/>
    <property type="match status" value="1"/>
</dbReference>
<dbReference type="GO" id="GO:0005634">
    <property type="term" value="C:nucleus"/>
    <property type="evidence" value="ECO:0007669"/>
    <property type="project" value="TreeGrafter"/>
</dbReference>
<feature type="compositionally biased region" description="Basic residues" evidence="1">
    <location>
        <begin position="326"/>
        <end position="348"/>
    </location>
</feature>
<dbReference type="GO" id="GO:0032006">
    <property type="term" value="P:regulation of TOR signaling"/>
    <property type="evidence" value="ECO:0007669"/>
    <property type="project" value="InterPro"/>
</dbReference>
<feature type="region of interest" description="Disordered" evidence="1">
    <location>
        <begin position="210"/>
        <end position="245"/>
    </location>
</feature>
<keyword evidence="3" id="KW-1185">Reference proteome</keyword>
<accession>A0A914HWN7</accession>
<evidence type="ECO:0000313" key="4">
    <source>
        <dbReference type="WBParaSite" id="Gr19_v10_g484.t1"/>
    </source>
</evidence>
<protein>
    <submittedName>
        <fullName evidence="4">CBF1-interacting co-repressor CIR N-terminal domain-containing protein</fullName>
    </submittedName>
</protein>
<evidence type="ECO:0000256" key="1">
    <source>
        <dbReference type="SAM" id="MobiDB-lite"/>
    </source>
</evidence>
<organism evidence="3 4">
    <name type="scientific">Globodera rostochiensis</name>
    <name type="common">Golden nematode worm</name>
    <name type="synonym">Heterodera rostochiensis</name>
    <dbReference type="NCBI Taxonomy" id="31243"/>
    <lineage>
        <taxon>Eukaryota</taxon>
        <taxon>Metazoa</taxon>
        <taxon>Ecdysozoa</taxon>
        <taxon>Nematoda</taxon>
        <taxon>Chromadorea</taxon>
        <taxon>Rhabditida</taxon>
        <taxon>Tylenchina</taxon>
        <taxon>Tylenchomorpha</taxon>
        <taxon>Tylenchoidea</taxon>
        <taxon>Heteroderidae</taxon>
        <taxon>Heteroderinae</taxon>
        <taxon>Globodera</taxon>
    </lineage>
</organism>
<dbReference type="PANTHER" id="PTHR13151:SF2">
    <property type="entry name" value="COREPRESSOR INTERACTING WITH RBPJ 1"/>
    <property type="match status" value="1"/>
</dbReference>
<dbReference type="Pfam" id="PF10197">
    <property type="entry name" value="Cir_N"/>
    <property type="match status" value="1"/>
</dbReference>
<dbReference type="Pfam" id="PF08923">
    <property type="entry name" value="MAPKK1_Int"/>
    <property type="match status" value="1"/>
</dbReference>
<dbReference type="Gene3D" id="3.30.450.30">
    <property type="entry name" value="Dynein light chain 2a, cytoplasmic"/>
    <property type="match status" value="1"/>
</dbReference>
<dbReference type="WBParaSite" id="Gr19_v10_g484.t1">
    <property type="protein sequence ID" value="Gr19_v10_g484.t1"/>
    <property type="gene ID" value="Gr19_v10_g484"/>
</dbReference>
<feature type="region of interest" description="Disordered" evidence="1">
    <location>
        <begin position="318"/>
        <end position="348"/>
    </location>
</feature>
<name>A0A914HWN7_GLORO</name>
<evidence type="ECO:0000313" key="3">
    <source>
        <dbReference type="Proteomes" id="UP000887572"/>
    </source>
</evidence>
<dbReference type="InterPro" id="IPR019339">
    <property type="entry name" value="CIR_N_dom"/>
</dbReference>
<proteinExistence type="predicted"/>
<dbReference type="GO" id="GO:0003714">
    <property type="term" value="F:transcription corepressor activity"/>
    <property type="evidence" value="ECO:0007669"/>
    <property type="project" value="InterPro"/>
</dbReference>
<dbReference type="SMART" id="SM01278">
    <property type="entry name" value="MAPKK1_Int"/>
    <property type="match status" value="1"/>
</dbReference>
<evidence type="ECO:0000259" key="2">
    <source>
        <dbReference type="SMART" id="SM01083"/>
    </source>
</evidence>